<evidence type="ECO:0000256" key="1">
    <source>
        <dbReference type="ARBA" id="ARBA00006226"/>
    </source>
</evidence>
<dbReference type="PIRSF" id="PIRSF029218">
    <property type="entry name" value="ParE"/>
    <property type="match status" value="1"/>
</dbReference>
<dbReference type="EMBL" id="JADBEO010000010">
    <property type="protein sequence ID" value="MDR4306276.1"/>
    <property type="molecule type" value="Genomic_DNA"/>
</dbReference>
<dbReference type="InterPro" id="IPR051803">
    <property type="entry name" value="TA_system_RelE-like_toxin"/>
</dbReference>
<comment type="caution">
    <text evidence="4">The sequence shown here is derived from an EMBL/GenBank/DDBJ whole genome shotgun (WGS) entry which is preliminary data.</text>
</comment>
<comment type="similarity">
    <text evidence="1 3">Belongs to the RelE toxin family.</text>
</comment>
<evidence type="ECO:0000313" key="5">
    <source>
        <dbReference type="Proteomes" id="UP001181622"/>
    </source>
</evidence>
<gene>
    <name evidence="4" type="ORF">IHQ68_06550</name>
</gene>
<reference evidence="4" key="1">
    <citation type="submission" date="2020-10" db="EMBL/GenBank/DDBJ databases">
        <authorList>
            <person name="Abbas A."/>
            <person name="Razzaq R."/>
            <person name="Waqas M."/>
            <person name="Abbas N."/>
            <person name="Nielsen T.K."/>
            <person name="Hansen L.H."/>
            <person name="Hussain S."/>
            <person name="Shahid M."/>
        </authorList>
    </citation>
    <scope>NUCLEOTIDE SEQUENCE</scope>
    <source>
        <strain evidence="4">S14</strain>
    </source>
</reference>
<evidence type="ECO:0000313" key="4">
    <source>
        <dbReference type="EMBL" id="MDR4306276.1"/>
    </source>
</evidence>
<dbReference type="PANTHER" id="PTHR33755:SF9">
    <property type="entry name" value="TOXIN PARE1"/>
    <property type="match status" value="1"/>
</dbReference>
<name>A0ABU1DDZ6_9HYPH</name>
<sequence>MSYRLSKKADQDLFEIYVFGVERFGPAQADRNHLGLMAAFDLLAGFPWLGRRIDDVDGLTRLHTHAAHAILYRVDAGEVVILRVLHGAQARDPEF</sequence>
<protein>
    <recommendedName>
        <fullName evidence="3">Toxin</fullName>
    </recommendedName>
</protein>
<evidence type="ECO:0000256" key="3">
    <source>
        <dbReference type="PIRNR" id="PIRNR029218"/>
    </source>
</evidence>
<keyword evidence="2" id="KW-1277">Toxin-antitoxin system</keyword>
<evidence type="ECO:0000256" key="2">
    <source>
        <dbReference type="ARBA" id="ARBA00022649"/>
    </source>
</evidence>
<dbReference type="RefSeq" id="WP_309390021.1">
    <property type="nucleotide sequence ID" value="NZ_JADBEO010000010.1"/>
</dbReference>
<dbReference type="Proteomes" id="UP001181622">
    <property type="component" value="Unassembled WGS sequence"/>
</dbReference>
<keyword evidence="5" id="KW-1185">Reference proteome</keyword>
<dbReference type="PANTHER" id="PTHR33755">
    <property type="entry name" value="TOXIN PARE1-RELATED"/>
    <property type="match status" value="1"/>
</dbReference>
<accession>A0ABU1DDZ6</accession>
<dbReference type="InterPro" id="IPR035093">
    <property type="entry name" value="RelE/ParE_toxin_dom_sf"/>
</dbReference>
<proteinExistence type="inferred from homology"/>
<dbReference type="Pfam" id="PF05016">
    <property type="entry name" value="ParE_toxin"/>
    <property type="match status" value="1"/>
</dbReference>
<organism evidence="4 5">
    <name type="scientific">Chelatococcus sambhunathii</name>
    <dbReference type="NCBI Taxonomy" id="363953"/>
    <lineage>
        <taxon>Bacteria</taxon>
        <taxon>Pseudomonadati</taxon>
        <taxon>Pseudomonadota</taxon>
        <taxon>Alphaproteobacteria</taxon>
        <taxon>Hyphomicrobiales</taxon>
        <taxon>Chelatococcaceae</taxon>
        <taxon>Chelatococcus</taxon>
    </lineage>
</organism>
<dbReference type="Gene3D" id="3.30.2310.20">
    <property type="entry name" value="RelE-like"/>
    <property type="match status" value="1"/>
</dbReference>
<dbReference type="InterPro" id="IPR028344">
    <property type="entry name" value="ParE1/4"/>
</dbReference>
<dbReference type="InterPro" id="IPR007712">
    <property type="entry name" value="RelE/ParE_toxin"/>
</dbReference>